<evidence type="ECO:0000313" key="3">
    <source>
        <dbReference type="Proteomes" id="UP000316852"/>
    </source>
</evidence>
<gene>
    <name evidence="2" type="ORF">E6K76_05600</name>
</gene>
<dbReference type="InterPro" id="IPR016181">
    <property type="entry name" value="Acyl_CoA_acyltransferase"/>
</dbReference>
<dbReference type="Gene3D" id="3.40.630.30">
    <property type="match status" value="1"/>
</dbReference>
<dbReference type="PANTHER" id="PTHR43328:SF1">
    <property type="entry name" value="N-ACETYLTRANSFERASE DOMAIN-CONTAINING PROTEIN"/>
    <property type="match status" value="1"/>
</dbReference>
<dbReference type="InterPro" id="IPR000182">
    <property type="entry name" value="GNAT_dom"/>
</dbReference>
<dbReference type="GO" id="GO:0016747">
    <property type="term" value="F:acyltransferase activity, transferring groups other than amino-acyl groups"/>
    <property type="evidence" value="ECO:0007669"/>
    <property type="project" value="InterPro"/>
</dbReference>
<organism evidence="2 3">
    <name type="scientific">Eiseniibacteriota bacterium</name>
    <dbReference type="NCBI Taxonomy" id="2212470"/>
    <lineage>
        <taxon>Bacteria</taxon>
        <taxon>Candidatus Eiseniibacteriota</taxon>
    </lineage>
</organism>
<keyword evidence="2" id="KW-0808">Transferase</keyword>
<dbReference type="Pfam" id="PF13302">
    <property type="entry name" value="Acetyltransf_3"/>
    <property type="match status" value="1"/>
</dbReference>
<dbReference type="CDD" id="cd04301">
    <property type="entry name" value="NAT_SF"/>
    <property type="match status" value="1"/>
</dbReference>
<evidence type="ECO:0000259" key="1">
    <source>
        <dbReference type="PROSITE" id="PS51186"/>
    </source>
</evidence>
<dbReference type="Proteomes" id="UP000316852">
    <property type="component" value="Unassembled WGS sequence"/>
</dbReference>
<evidence type="ECO:0000313" key="2">
    <source>
        <dbReference type="EMBL" id="TMQ59222.1"/>
    </source>
</evidence>
<feature type="domain" description="N-acetyltransferase" evidence="1">
    <location>
        <begin position="8"/>
        <end position="167"/>
    </location>
</feature>
<dbReference type="AlphaFoldDB" id="A0A538T6F6"/>
<comment type="caution">
    <text evidence="2">The sequence shown here is derived from an EMBL/GenBank/DDBJ whole genome shotgun (WGS) entry which is preliminary data.</text>
</comment>
<name>A0A538T6F6_UNCEI</name>
<reference evidence="2 3" key="1">
    <citation type="journal article" date="2019" name="Nat. Microbiol.">
        <title>Mediterranean grassland soil C-N compound turnover is dependent on rainfall and depth, and is mediated by genomically divergent microorganisms.</title>
        <authorList>
            <person name="Diamond S."/>
            <person name="Andeer P.F."/>
            <person name="Li Z."/>
            <person name="Crits-Christoph A."/>
            <person name="Burstein D."/>
            <person name="Anantharaman K."/>
            <person name="Lane K.R."/>
            <person name="Thomas B.C."/>
            <person name="Pan C."/>
            <person name="Northen T.R."/>
            <person name="Banfield J.F."/>
        </authorList>
    </citation>
    <scope>NUCLEOTIDE SEQUENCE [LARGE SCALE GENOMIC DNA]</scope>
    <source>
        <strain evidence="2">WS_6</strain>
    </source>
</reference>
<dbReference type="PROSITE" id="PS51186">
    <property type="entry name" value="GNAT"/>
    <property type="match status" value="1"/>
</dbReference>
<protein>
    <submittedName>
        <fullName evidence="2">GNAT family N-acetyltransferase</fullName>
    </submittedName>
</protein>
<dbReference type="PANTHER" id="PTHR43328">
    <property type="entry name" value="ACETYLTRANSFERASE-RELATED"/>
    <property type="match status" value="1"/>
</dbReference>
<accession>A0A538T6F6</accession>
<proteinExistence type="predicted"/>
<dbReference type="SUPFAM" id="SSF55729">
    <property type="entry name" value="Acyl-CoA N-acyltransferases (Nat)"/>
    <property type="match status" value="1"/>
</dbReference>
<dbReference type="EMBL" id="VBOW01000024">
    <property type="protein sequence ID" value="TMQ59222.1"/>
    <property type="molecule type" value="Genomic_DNA"/>
</dbReference>
<sequence>MELTLKQCSVRDWRPTDADSLAQQANNIKVWRNLHDAFPLPYTRADAESWIQQAAPNHFAIAVDGKAVGGIGLHPGTDVHRRTAAIGYWLGEAFWGRGIATEAVRAVTQYAFASFDFVRLEAHVFEWNLASARVLEKAGFSREARLRKRVTKEGRTVDSFLYALIRE</sequence>